<gene>
    <name evidence="1" type="ORF">D7Z26_14585</name>
</gene>
<keyword evidence="2" id="KW-1185">Reference proteome</keyword>
<sequence length="155" mass="17459">MEDRSSDERMLEELHRLRSDIGCDFGAIGLAEGQSGELRWKLVSGNGNDKYREMTERQGKGFSGSVIKVGRAMTFQLVEIVATRRLHEYPLLLAENLRSAYASPVTESAGPVRGVLLVGDRKRRIYRPEDRQRVAEASERIFEIIVGKPAILRSL</sequence>
<dbReference type="AlphaFoldDB" id="A0A494XXY0"/>
<comment type="caution">
    <text evidence="1">The sequence shown here is derived from an EMBL/GenBank/DDBJ whole genome shotgun (WGS) entry which is preliminary data.</text>
</comment>
<organism evidence="1 2">
    <name type="scientific">Cohnella endophytica</name>
    <dbReference type="NCBI Taxonomy" id="2419778"/>
    <lineage>
        <taxon>Bacteria</taxon>
        <taxon>Bacillati</taxon>
        <taxon>Bacillota</taxon>
        <taxon>Bacilli</taxon>
        <taxon>Bacillales</taxon>
        <taxon>Paenibacillaceae</taxon>
        <taxon>Cohnella</taxon>
    </lineage>
</organism>
<dbReference type="OrthoDB" id="2360948at2"/>
<dbReference type="Gene3D" id="3.30.450.40">
    <property type="match status" value="1"/>
</dbReference>
<evidence type="ECO:0008006" key="3">
    <source>
        <dbReference type="Google" id="ProtNLM"/>
    </source>
</evidence>
<dbReference type="EMBL" id="RBZM01000006">
    <property type="protein sequence ID" value="RKP52969.1"/>
    <property type="molecule type" value="Genomic_DNA"/>
</dbReference>
<dbReference type="SUPFAM" id="SSF55781">
    <property type="entry name" value="GAF domain-like"/>
    <property type="match status" value="1"/>
</dbReference>
<dbReference type="InterPro" id="IPR029016">
    <property type="entry name" value="GAF-like_dom_sf"/>
</dbReference>
<reference evidence="1 2" key="1">
    <citation type="submission" date="2018-10" db="EMBL/GenBank/DDBJ databases">
        <title>Cohnella sp. M2MS4P-1, whole genome shotgun sequence.</title>
        <authorList>
            <person name="Tuo L."/>
        </authorList>
    </citation>
    <scope>NUCLEOTIDE SEQUENCE [LARGE SCALE GENOMIC DNA]</scope>
    <source>
        <strain evidence="1 2">M2MS4P-1</strain>
    </source>
</reference>
<name>A0A494XXY0_9BACL</name>
<evidence type="ECO:0000313" key="2">
    <source>
        <dbReference type="Proteomes" id="UP000282076"/>
    </source>
</evidence>
<dbReference type="RefSeq" id="WP_120977713.1">
    <property type="nucleotide sequence ID" value="NZ_RBZM01000006.1"/>
</dbReference>
<evidence type="ECO:0000313" key="1">
    <source>
        <dbReference type="EMBL" id="RKP52969.1"/>
    </source>
</evidence>
<proteinExistence type="predicted"/>
<dbReference type="Proteomes" id="UP000282076">
    <property type="component" value="Unassembled WGS sequence"/>
</dbReference>
<accession>A0A494XXY0</accession>
<protein>
    <recommendedName>
        <fullName evidence="3">GAF domain-containing protein</fullName>
    </recommendedName>
</protein>